<evidence type="ECO:0000256" key="1">
    <source>
        <dbReference type="ARBA" id="ARBA00007090"/>
    </source>
</evidence>
<dbReference type="InterPro" id="IPR036950">
    <property type="entry name" value="PBP_transglycosylase"/>
</dbReference>
<dbReference type="GO" id="GO:0008955">
    <property type="term" value="F:peptidoglycan glycosyltransferase activity"/>
    <property type="evidence" value="ECO:0007669"/>
    <property type="project" value="UniProtKB-EC"/>
</dbReference>
<dbReference type="Gene3D" id="3.40.710.10">
    <property type="entry name" value="DD-peptidase/beta-lactamase superfamily"/>
    <property type="match status" value="1"/>
</dbReference>
<evidence type="ECO:0000256" key="12">
    <source>
        <dbReference type="ARBA" id="ARBA00034000"/>
    </source>
</evidence>
<dbReference type="InterPro" id="IPR001264">
    <property type="entry name" value="Glyco_trans_51"/>
</dbReference>
<dbReference type="CDD" id="cd06577">
    <property type="entry name" value="PASTA_pknB"/>
    <property type="match status" value="1"/>
</dbReference>
<dbReference type="InterPro" id="IPR001460">
    <property type="entry name" value="PCN-bd_Tpept"/>
</dbReference>
<dbReference type="FunFam" id="1.10.3810.10:FF:000001">
    <property type="entry name" value="Penicillin-binding protein 1A"/>
    <property type="match status" value="1"/>
</dbReference>
<evidence type="ECO:0000256" key="10">
    <source>
        <dbReference type="ARBA" id="ARBA00023268"/>
    </source>
</evidence>
<dbReference type="Pfam" id="PF00905">
    <property type="entry name" value="Transpeptidase"/>
    <property type="match status" value="1"/>
</dbReference>
<keyword evidence="8" id="KW-0133">Cell shape</keyword>
<dbReference type="GO" id="GO:0006508">
    <property type="term" value="P:proteolysis"/>
    <property type="evidence" value="ECO:0007669"/>
    <property type="project" value="UniProtKB-KW"/>
</dbReference>
<keyword evidence="5" id="KW-0328">Glycosyltransferase</keyword>
<dbReference type="OrthoDB" id="9766909at2"/>
<dbReference type="GO" id="GO:0008360">
    <property type="term" value="P:regulation of cell shape"/>
    <property type="evidence" value="ECO:0007669"/>
    <property type="project" value="UniProtKB-KW"/>
</dbReference>
<keyword evidence="7" id="KW-0378">Hydrolase</keyword>
<dbReference type="PANTHER" id="PTHR32282">
    <property type="entry name" value="BINDING PROTEIN TRANSPEPTIDASE, PUTATIVE-RELATED"/>
    <property type="match status" value="1"/>
</dbReference>
<keyword evidence="10" id="KW-0511">Multifunctional enzyme</keyword>
<dbReference type="GO" id="GO:0009002">
    <property type="term" value="F:serine-type D-Ala-D-Ala carboxypeptidase activity"/>
    <property type="evidence" value="ECO:0007669"/>
    <property type="project" value="UniProtKB-EC"/>
</dbReference>
<evidence type="ECO:0000313" key="17">
    <source>
        <dbReference type="Proteomes" id="UP000254000"/>
    </source>
</evidence>
<dbReference type="PANTHER" id="PTHR32282:SF33">
    <property type="entry name" value="PEPTIDOGLYCAN GLYCOSYLTRANSFERASE"/>
    <property type="match status" value="1"/>
</dbReference>
<comment type="catalytic activity">
    <reaction evidence="12">
        <text>Preferential cleavage: (Ac)2-L-Lys-D-Ala-|-D-Ala. Also transpeptidation of peptidyl-alanyl moieties that are N-acyl substituents of D-alanine.</text>
        <dbReference type="EC" id="3.4.16.4"/>
    </reaction>
</comment>
<comment type="catalytic activity">
    <reaction evidence="13">
        <text>[GlcNAc-(1-&gt;4)-Mur2Ac(oyl-L-Ala-gamma-D-Glu-L-Lys-D-Ala-D-Ala)](n)-di-trans,octa-cis-undecaprenyl diphosphate + beta-D-GlcNAc-(1-&gt;4)-Mur2Ac(oyl-L-Ala-gamma-D-Glu-L-Lys-D-Ala-D-Ala)-di-trans,octa-cis-undecaprenyl diphosphate = [GlcNAc-(1-&gt;4)-Mur2Ac(oyl-L-Ala-gamma-D-Glu-L-Lys-D-Ala-D-Ala)](n+1)-di-trans,octa-cis-undecaprenyl diphosphate + di-trans,octa-cis-undecaprenyl diphosphate + H(+)</text>
        <dbReference type="Rhea" id="RHEA:23708"/>
        <dbReference type="Rhea" id="RHEA-COMP:9602"/>
        <dbReference type="Rhea" id="RHEA-COMP:9603"/>
        <dbReference type="ChEBI" id="CHEBI:15378"/>
        <dbReference type="ChEBI" id="CHEBI:58405"/>
        <dbReference type="ChEBI" id="CHEBI:60033"/>
        <dbReference type="ChEBI" id="CHEBI:78435"/>
        <dbReference type="EC" id="2.4.99.28"/>
    </reaction>
</comment>
<keyword evidence="11" id="KW-0961">Cell wall biogenesis/degradation</keyword>
<dbReference type="EMBL" id="PPTS01000012">
    <property type="protein sequence ID" value="RDB61681.1"/>
    <property type="molecule type" value="Genomic_DNA"/>
</dbReference>
<keyword evidence="3" id="KW-0121">Carboxypeptidase</keyword>
<keyword evidence="4" id="KW-0645">Protease</keyword>
<dbReference type="AlphaFoldDB" id="A0A369LQ40"/>
<dbReference type="GO" id="GO:0009252">
    <property type="term" value="P:peptidoglycan biosynthetic process"/>
    <property type="evidence" value="ECO:0007669"/>
    <property type="project" value="UniProtKB-KW"/>
</dbReference>
<dbReference type="GO" id="GO:0071555">
    <property type="term" value="P:cell wall organization"/>
    <property type="evidence" value="ECO:0007669"/>
    <property type="project" value="UniProtKB-KW"/>
</dbReference>
<evidence type="ECO:0000256" key="6">
    <source>
        <dbReference type="ARBA" id="ARBA00022679"/>
    </source>
</evidence>
<feature type="region of interest" description="Disordered" evidence="14">
    <location>
        <begin position="712"/>
        <end position="750"/>
    </location>
</feature>
<evidence type="ECO:0000256" key="4">
    <source>
        <dbReference type="ARBA" id="ARBA00022670"/>
    </source>
</evidence>
<evidence type="ECO:0000256" key="5">
    <source>
        <dbReference type="ARBA" id="ARBA00022676"/>
    </source>
</evidence>
<dbReference type="Pfam" id="PF00912">
    <property type="entry name" value="Transgly"/>
    <property type="match status" value="1"/>
</dbReference>
<comment type="caution">
    <text evidence="16">The sequence shown here is derived from an EMBL/GenBank/DDBJ whole genome shotgun (WGS) entry which is preliminary data.</text>
</comment>
<evidence type="ECO:0000256" key="2">
    <source>
        <dbReference type="ARBA" id="ARBA00007739"/>
    </source>
</evidence>
<evidence type="ECO:0000259" key="15">
    <source>
        <dbReference type="PROSITE" id="PS51178"/>
    </source>
</evidence>
<gene>
    <name evidence="16" type="ORF">C1877_14585</name>
</gene>
<dbReference type="Gene3D" id="1.10.3810.10">
    <property type="entry name" value="Biosynthetic peptidoglycan transglycosylase-like"/>
    <property type="match status" value="1"/>
</dbReference>
<dbReference type="SUPFAM" id="SSF56601">
    <property type="entry name" value="beta-lactamase/transpeptidase-like"/>
    <property type="match status" value="1"/>
</dbReference>
<dbReference type="InterPro" id="IPR005543">
    <property type="entry name" value="PASTA_dom"/>
</dbReference>
<evidence type="ECO:0000256" key="11">
    <source>
        <dbReference type="ARBA" id="ARBA00023316"/>
    </source>
</evidence>
<dbReference type="GO" id="GO:0008658">
    <property type="term" value="F:penicillin binding"/>
    <property type="evidence" value="ECO:0007669"/>
    <property type="project" value="InterPro"/>
</dbReference>
<comment type="similarity">
    <text evidence="1">In the C-terminal section; belongs to the transpeptidase family.</text>
</comment>
<keyword evidence="6" id="KW-0808">Transferase</keyword>
<protein>
    <submittedName>
        <fullName evidence="16">PASTA domain-containing protein</fullName>
    </submittedName>
</protein>
<proteinExistence type="inferred from homology"/>
<feature type="compositionally biased region" description="Pro residues" evidence="14">
    <location>
        <begin position="717"/>
        <end position="750"/>
    </location>
</feature>
<evidence type="ECO:0000256" key="14">
    <source>
        <dbReference type="SAM" id="MobiDB-lite"/>
    </source>
</evidence>
<comment type="similarity">
    <text evidence="2">In the N-terminal section; belongs to the glycosyltransferase 51 family.</text>
</comment>
<dbReference type="InterPro" id="IPR012338">
    <property type="entry name" value="Beta-lactam/transpept-like"/>
</dbReference>
<evidence type="ECO:0000313" key="16">
    <source>
        <dbReference type="EMBL" id="RDB61681.1"/>
    </source>
</evidence>
<dbReference type="Gene3D" id="3.30.10.20">
    <property type="match status" value="1"/>
</dbReference>
<dbReference type="InterPro" id="IPR050396">
    <property type="entry name" value="Glycosyltr_51/Transpeptidase"/>
</dbReference>
<sequence length="750" mass="81069">MKIRRKQRETRTHAAKWLLLVAAAAFCFVAYQGVQGVLHVIDDWTSDLPSLSSTDAFNYAQESTMYAGDQSTLLAEFQLEKRDPLASADQVSPYVLKGTVDTEDVRFYEHTGVDLPGIARAVLVNLGGGALEGASTITQQLVRNTVLSEEANDISFERKIREAQLAVDMEKMYSKDEILLMYLNTINYGDGCYGIEAAAQNYFQVSALNLTLSQAAALVGIPQSPTYLNPKENPEACQERRNVVLDRMLTAGDITQEEHDAAQAVPLEEDLNLAGDPPSQGIYAYPYFTSYVRDLLTAENNPFGLSYADLFEGGYTIYTSLDPAMQEKAEAACAAQNEVIADNLESSIVAVEPSTGYIKALVGGKDYFSNQWNVATQGGQPTGSSFKPFTLAAAIEQGINPATMIDCTNPMTITGGKELWNFGNTNYGIRSIASATTVSSNTGYYRLAEKVTPAAMNEMAQRLGANFETQNLPIATLGTENVTPLDMAKAYATFATGGMRHEAVAVTKIVDKNGNVVYEAPTSDEGERVISEEVAGAVTKVLRTVFESSDGTAYGMMPTNGQPVAGKTGTVQEFRGHWLVGYSPQLSCAAWIGSRNYEQTDEDLTANYLWRDFMSRALAGTEIVQFPETKDPEYKNPFNTEQKEKYAKQTQEEKDKELAAKAAGAVGLSLSDAASLLNGYDVSYTEEYSSSVAAGIVISQSVQNGKIVLVVSKGPKPVDPTPTPTPTPTPDPDPPPDPDPTPDPPPDGTG</sequence>
<evidence type="ECO:0000256" key="13">
    <source>
        <dbReference type="ARBA" id="ARBA00049902"/>
    </source>
</evidence>
<evidence type="ECO:0000256" key="3">
    <source>
        <dbReference type="ARBA" id="ARBA00022645"/>
    </source>
</evidence>
<evidence type="ECO:0000256" key="7">
    <source>
        <dbReference type="ARBA" id="ARBA00022801"/>
    </source>
</evidence>
<name>A0A369LQ40_9ACTN</name>
<keyword evidence="9" id="KW-0573">Peptidoglycan synthesis</keyword>
<evidence type="ECO:0000256" key="9">
    <source>
        <dbReference type="ARBA" id="ARBA00022984"/>
    </source>
</evidence>
<dbReference type="PROSITE" id="PS51178">
    <property type="entry name" value="PASTA"/>
    <property type="match status" value="1"/>
</dbReference>
<keyword evidence="17" id="KW-1185">Reference proteome</keyword>
<dbReference type="InterPro" id="IPR023346">
    <property type="entry name" value="Lysozyme-like_dom_sf"/>
</dbReference>
<evidence type="ECO:0000256" key="8">
    <source>
        <dbReference type="ARBA" id="ARBA00022960"/>
    </source>
</evidence>
<dbReference type="Proteomes" id="UP000254000">
    <property type="component" value="Unassembled WGS sequence"/>
</dbReference>
<reference evidence="16 17" key="1">
    <citation type="journal article" date="2018" name="Elife">
        <title>Discovery and characterization of a prevalent human gut bacterial enzyme sufficient for the inactivation of a family of plant toxins.</title>
        <authorList>
            <person name="Koppel N."/>
            <person name="Bisanz J.E."/>
            <person name="Pandelia M.E."/>
            <person name="Turnbaugh P.J."/>
            <person name="Balskus E.P."/>
        </authorList>
    </citation>
    <scope>NUCLEOTIDE SEQUENCE [LARGE SCALE GENOMIC DNA]</scope>
    <source>
        <strain evidence="16 17">3C</strain>
    </source>
</reference>
<dbReference type="GO" id="GO:0030288">
    <property type="term" value="C:outer membrane-bounded periplasmic space"/>
    <property type="evidence" value="ECO:0007669"/>
    <property type="project" value="TreeGrafter"/>
</dbReference>
<organism evidence="16 17">
    <name type="scientific">Gordonibacter pamelaeae</name>
    <dbReference type="NCBI Taxonomy" id="471189"/>
    <lineage>
        <taxon>Bacteria</taxon>
        <taxon>Bacillati</taxon>
        <taxon>Actinomycetota</taxon>
        <taxon>Coriobacteriia</taxon>
        <taxon>Eggerthellales</taxon>
        <taxon>Eggerthellaceae</taxon>
        <taxon>Gordonibacter</taxon>
    </lineage>
</organism>
<feature type="domain" description="PASTA" evidence="15">
    <location>
        <begin position="661"/>
        <end position="713"/>
    </location>
</feature>
<accession>A0A369LQ40</accession>
<dbReference type="Pfam" id="PF03793">
    <property type="entry name" value="PASTA"/>
    <property type="match status" value="1"/>
</dbReference>
<dbReference type="SUPFAM" id="SSF53955">
    <property type="entry name" value="Lysozyme-like"/>
    <property type="match status" value="1"/>
</dbReference>